<evidence type="ECO:0000256" key="1">
    <source>
        <dbReference type="SAM" id="Phobius"/>
    </source>
</evidence>
<feature type="transmembrane region" description="Helical" evidence="1">
    <location>
        <begin position="59"/>
        <end position="81"/>
    </location>
</feature>
<keyword evidence="3" id="KW-1185">Reference proteome</keyword>
<sequence>MTYPTLLNPDTYLNHLPPDVATQFEITRNVYMTIFGALVWDALLYIPNDIKIITSGFGFAALCFIFSRLFAIAYALLSVLIQIHTSIIYQVDSRSSIQSSALSAPPLSSCSCSAFFSSSSVATASSSDPGRLHSRQVHYSPSQAL</sequence>
<evidence type="ECO:0000313" key="3">
    <source>
        <dbReference type="Proteomes" id="UP000559027"/>
    </source>
</evidence>
<comment type="caution">
    <text evidence="2">The sequence shown here is derived from an EMBL/GenBank/DDBJ whole genome shotgun (WGS) entry which is preliminary data.</text>
</comment>
<protein>
    <submittedName>
        <fullName evidence="2">Uncharacterized protein</fullName>
    </submittedName>
</protein>
<dbReference type="EMBL" id="JAACJO010000015">
    <property type="protein sequence ID" value="KAF5349952.1"/>
    <property type="molecule type" value="Genomic_DNA"/>
</dbReference>
<dbReference type="OrthoDB" id="3038990at2759"/>
<keyword evidence="1" id="KW-0812">Transmembrane</keyword>
<keyword evidence="1" id="KW-1133">Transmembrane helix</keyword>
<reference evidence="2 3" key="1">
    <citation type="journal article" date="2020" name="ISME J.">
        <title>Uncovering the hidden diversity of litter-decomposition mechanisms in mushroom-forming fungi.</title>
        <authorList>
            <person name="Floudas D."/>
            <person name="Bentzer J."/>
            <person name="Ahren D."/>
            <person name="Johansson T."/>
            <person name="Persson P."/>
            <person name="Tunlid A."/>
        </authorList>
    </citation>
    <scope>NUCLEOTIDE SEQUENCE [LARGE SCALE GENOMIC DNA]</scope>
    <source>
        <strain evidence="2 3">CBS 146.42</strain>
    </source>
</reference>
<evidence type="ECO:0000313" key="2">
    <source>
        <dbReference type="EMBL" id="KAF5349952.1"/>
    </source>
</evidence>
<dbReference type="Proteomes" id="UP000559027">
    <property type="component" value="Unassembled WGS sequence"/>
</dbReference>
<gene>
    <name evidence="2" type="ORF">D9756_009248</name>
</gene>
<organism evidence="2 3">
    <name type="scientific">Leucocoprinus leucothites</name>
    <dbReference type="NCBI Taxonomy" id="201217"/>
    <lineage>
        <taxon>Eukaryota</taxon>
        <taxon>Fungi</taxon>
        <taxon>Dikarya</taxon>
        <taxon>Basidiomycota</taxon>
        <taxon>Agaricomycotina</taxon>
        <taxon>Agaricomycetes</taxon>
        <taxon>Agaricomycetidae</taxon>
        <taxon>Agaricales</taxon>
        <taxon>Agaricineae</taxon>
        <taxon>Agaricaceae</taxon>
        <taxon>Leucocoprinus</taxon>
    </lineage>
</organism>
<name>A0A8H5CXU3_9AGAR</name>
<proteinExistence type="predicted"/>
<dbReference type="AlphaFoldDB" id="A0A8H5CXU3"/>
<keyword evidence="1" id="KW-0472">Membrane</keyword>
<accession>A0A8H5CXU3</accession>